<sequence length="228" mass="23624">MGSGQYSILKGSPSCTTPSCTERVHHTVRAQAARRTPAAQRGGRVGRAAQRGSTTVRAQAARRTPAAQRGGRVGRPAMNHPFRRVAAPSPSRLRAACQVSSQAVCNCSCSLCRYGIPFSSSSSYDTSSNNASYAVFSPSSSSSSSDSSDSSGCSSSTDSSASSSTSDSSDSSASSDGSSVMIVDSSASSVGSSVIIVDPNYNIIDYDNLNYSPVEREVGDRTEDPIFV</sequence>
<feature type="region of interest" description="Disordered" evidence="1">
    <location>
        <begin position="34"/>
        <end position="84"/>
    </location>
</feature>
<comment type="caution">
    <text evidence="2">The sequence shown here is derived from an EMBL/GenBank/DDBJ whole genome shotgun (WGS) entry which is preliminary data.</text>
</comment>
<proteinExistence type="predicted"/>
<feature type="region of interest" description="Disordered" evidence="1">
    <location>
        <begin position="135"/>
        <end position="178"/>
    </location>
</feature>
<reference evidence="2 3" key="1">
    <citation type="submission" date="2020-06" db="EMBL/GenBank/DDBJ databases">
        <title>Transcriptomic and genomic resources for Thalictrum thalictroides and T. hernandezii: Facilitating candidate gene discovery in an emerging model plant lineage.</title>
        <authorList>
            <person name="Arias T."/>
            <person name="Riano-Pachon D.M."/>
            <person name="Di Stilio V.S."/>
        </authorList>
    </citation>
    <scope>NUCLEOTIDE SEQUENCE [LARGE SCALE GENOMIC DNA]</scope>
    <source>
        <strain evidence="3">cv. WT478/WT964</strain>
        <tissue evidence="2">Leaves</tissue>
    </source>
</reference>
<keyword evidence="3" id="KW-1185">Reference proteome</keyword>
<gene>
    <name evidence="2" type="ORF">FRX31_032710</name>
</gene>
<dbReference type="AlphaFoldDB" id="A0A7J6UYG8"/>
<dbReference type="EMBL" id="JABWDY010041028">
    <property type="protein sequence ID" value="KAF5177703.1"/>
    <property type="molecule type" value="Genomic_DNA"/>
</dbReference>
<name>A0A7J6UYG8_THATH</name>
<feature type="compositionally biased region" description="Low complexity" evidence="1">
    <location>
        <begin position="34"/>
        <end position="70"/>
    </location>
</feature>
<protein>
    <submittedName>
        <fullName evidence="2">Uncharacterized protein</fullName>
    </submittedName>
</protein>
<evidence type="ECO:0000313" key="3">
    <source>
        <dbReference type="Proteomes" id="UP000554482"/>
    </source>
</evidence>
<dbReference type="Proteomes" id="UP000554482">
    <property type="component" value="Unassembled WGS sequence"/>
</dbReference>
<evidence type="ECO:0000313" key="2">
    <source>
        <dbReference type="EMBL" id="KAF5177703.1"/>
    </source>
</evidence>
<evidence type="ECO:0000256" key="1">
    <source>
        <dbReference type="SAM" id="MobiDB-lite"/>
    </source>
</evidence>
<accession>A0A7J6UYG8</accession>
<organism evidence="2 3">
    <name type="scientific">Thalictrum thalictroides</name>
    <name type="common">Rue-anemone</name>
    <name type="synonym">Anemone thalictroides</name>
    <dbReference type="NCBI Taxonomy" id="46969"/>
    <lineage>
        <taxon>Eukaryota</taxon>
        <taxon>Viridiplantae</taxon>
        <taxon>Streptophyta</taxon>
        <taxon>Embryophyta</taxon>
        <taxon>Tracheophyta</taxon>
        <taxon>Spermatophyta</taxon>
        <taxon>Magnoliopsida</taxon>
        <taxon>Ranunculales</taxon>
        <taxon>Ranunculaceae</taxon>
        <taxon>Thalictroideae</taxon>
        <taxon>Thalictrum</taxon>
    </lineage>
</organism>